<sequence>MKRFIYPFFIIIFVTFYFNTINTFAQFQSKTLTQGIYNVGDAKLLIGTSLTIKITPSTSKAIVIIIDSNQTIESLVRLNPQVTQQVLPPLNYDYSIIIFSDGGVIFS</sequence>
<dbReference type="Proteomes" id="UP000191154">
    <property type="component" value="Unassembled WGS sequence"/>
</dbReference>
<keyword evidence="1" id="KW-1133">Transmembrane helix</keyword>
<evidence type="ECO:0000313" key="2">
    <source>
        <dbReference type="EMBL" id="OOM15845.1"/>
    </source>
</evidence>
<organism evidence="2">
    <name type="scientific">Clostridium saccharobutylicum</name>
    <dbReference type="NCBI Taxonomy" id="169679"/>
    <lineage>
        <taxon>Bacteria</taxon>
        <taxon>Bacillati</taxon>
        <taxon>Bacillota</taxon>
        <taxon>Clostridia</taxon>
        <taxon>Eubacteriales</taxon>
        <taxon>Clostridiaceae</taxon>
        <taxon>Clostridium</taxon>
    </lineage>
</organism>
<comment type="caution">
    <text evidence="2">The sequence shown here is derived from an EMBL/GenBank/DDBJ whole genome shotgun (WGS) entry which is preliminary data.</text>
</comment>
<proteinExistence type="predicted"/>
<dbReference type="RefSeq" id="WP_077863627.1">
    <property type="nucleotide sequence ID" value="NZ_LZYZ01000001.1"/>
</dbReference>
<feature type="transmembrane region" description="Helical" evidence="1">
    <location>
        <begin position="6"/>
        <end position="25"/>
    </location>
</feature>
<dbReference type="EMBL" id="LZYZ01000001">
    <property type="protein sequence ID" value="OOM15845.1"/>
    <property type="molecule type" value="Genomic_DNA"/>
</dbReference>
<reference evidence="2" key="1">
    <citation type="submission" date="2016-05" db="EMBL/GenBank/DDBJ databases">
        <title>Microbial solvent formation.</title>
        <authorList>
            <person name="Poehlein A."/>
            <person name="Montoya Solano J.D."/>
            <person name="Flitsch S."/>
            <person name="Krabben P."/>
            <person name="Duerre P."/>
            <person name="Daniel R."/>
        </authorList>
    </citation>
    <scope>NUCLEOTIDE SEQUENCE [LARGE SCALE GENOMIC DNA]</scope>
    <source>
        <strain evidence="2">L1-8</strain>
    </source>
</reference>
<name>A0A1S8NH97_CLOSA</name>
<keyword evidence="1" id="KW-0812">Transmembrane</keyword>
<dbReference type="AlphaFoldDB" id="A0A1S8NH97"/>
<keyword evidence="1" id="KW-0472">Membrane</keyword>
<protein>
    <submittedName>
        <fullName evidence="2">Uncharacterized protein</fullName>
    </submittedName>
</protein>
<gene>
    <name evidence="2" type="ORF">CLOSAC_01160</name>
</gene>
<evidence type="ECO:0000256" key="1">
    <source>
        <dbReference type="SAM" id="Phobius"/>
    </source>
</evidence>
<accession>A0A1S8NH97</accession>